<dbReference type="EMBL" id="GBXM01052328">
    <property type="protein sequence ID" value="JAH56249.1"/>
    <property type="molecule type" value="Transcribed_RNA"/>
</dbReference>
<name>A0A0E9TRD4_ANGAN</name>
<reference evidence="1" key="1">
    <citation type="submission" date="2014-11" db="EMBL/GenBank/DDBJ databases">
        <authorList>
            <person name="Amaro Gonzalez C."/>
        </authorList>
    </citation>
    <scope>NUCLEOTIDE SEQUENCE</scope>
</reference>
<protein>
    <submittedName>
        <fullName evidence="1">Uncharacterized protein</fullName>
    </submittedName>
</protein>
<sequence length="32" mass="3107">MALSGKPGLAPGGMGGSTLVPILQWHLSACVG</sequence>
<evidence type="ECO:0000313" key="1">
    <source>
        <dbReference type="EMBL" id="JAH56249.1"/>
    </source>
</evidence>
<reference evidence="1" key="2">
    <citation type="journal article" date="2015" name="Fish Shellfish Immunol.">
        <title>Early steps in the European eel (Anguilla anguilla)-Vibrio vulnificus interaction in the gills: Role of the RtxA13 toxin.</title>
        <authorList>
            <person name="Callol A."/>
            <person name="Pajuelo D."/>
            <person name="Ebbesson L."/>
            <person name="Teles M."/>
            <person name="MacKenzie S."/>
            <person name="Amaro C."/>
        </authorList>
    </citation>
    <scope>NUCLEOTIDE SEQUENCE</scope>
</reference>
<dbReference type="AlphaFoldDB" id="A0A0E9TRD4"/>
<organism evidence="1">
    <name type="scientific">Anguilla anguilla</name>
    <name type="common">European freshwater eel</name>
    <name type="synonym">Muraena anguilla</name>
    <dbReference type="NCBI Taxonomy" id="7936"/>
    <lineage>
        <taxon>Eukaryota</taxon>
        <taxon>Metazoa</taxon>
        <taxon>Chordata</taxon>
        <taxon>Craniata</taxon>
        <taxon>Vertebrata</taxon>
        <taxon>Euteleostomi</taxon>
        <taxon>Actinopterygii</taxon>
        <taxon>Neopterygii</taxon>
        <taxon>Teleostei</taxon>
        <taxon>Anguilliformes</taxon>
        <taxon>Anguillidae</taxon>
        <taxon>Anguilla</taxon>
    </lineage>
</organism>
<proteinExistence type="predicted"/>
<accession>A0A0E9TRD4</accession>